<sequence>MTDPSHRQLSTVERAYELARSGTCRSVDDIRRKLTAERYESVQAHLSGASIKRDLVALCKAATGGQ</sequence>
<organism evidence="1 2">
    <name type="scientific">Sphingomonas panacisoli</name>
    <dbReference type="NCBI Taxonomy" id="1813879"/>
    <lineage>
        <taxon>Bacteria</taxon>
        <taxon>Pseudomonadati</taxon>
        <taxon>Pseudomonadota</taxon>
        <taxon>Alphaproteobacteria</taxon>
        <taxon>Sphingomonadales</taxon>
        <taxon>Sphingomonadaceae</taxon>
        <taxon>Sphingomonas</taxon>
    </lineage>
</organism>
<keyword evidence="2" id="KW-1185">Reference proteome</keyword>
<protein>
    <submittedName>
        <fullName evidence="1">Uncharacterized protein</fullName>
    </submittedName>
</protein>
<gene>
    <name evidence="1" type="ORF">FPZ24_15700</name>
</gene>
<accession>A0A5B8LKR8</accession>
<dbReference type="OrthoDB" id="7205828at2"/>
<dbReference type="RefSeq" id="WP_146573565.1">
    <property type="nucleotide sequence ID" value="NZ_CP042306.1"/>
</dbReference>
<reference evidence="1 2" key="1">
    <citation type="submission" date="2019-07" db="EMBL/GenBank/DDBJ databases">
        <title>Full genome sequence of Sphingomonas sp. 4R-6-7(HKS19).</title>
        <authorList>
            <person name="Im W.-T."/>
        </authorList>
    </citation>
    <scope>NUCLEOTIDE SEQUENCE [LARGE SCALE GENOMIC DNA]</scope>
    <source>
        <strain evidence="1 2">HKS19</strain>
    </source>
</reference>
<proteinExistence type="predicted"/>
<dbReference type="AlphaFoldDB" id="A0A5B8LKR8"/>
<evidence type="ECO:0000313" key="1">
    <source>
        <dbReference type="EMBL" id="QDZ08733.1"/>
    </source>
</evidence>
<evidence type="ECO:0000313" key="2">
    <source>
        <dbReference type="Proteomes" id="UP000315673"/>
    </source>
</evidence>
<dbReference type="Proteomes" id="UP000315673">
    <property type="component" value="Chromosome"/>
</dbReference>
<name>A0A5B8LKR8_9SPHN</name>
<dbReference type="EMBL" id="CP042306">
    <property type="protein sequence ID" value="QDZ08733.1"/>
    <property type="molecule type" value="Genomic_DNA"/>
</dbReference>
<dbReference type="KEGG" id="spai:FPZ24_15700"/>